<organism evidence="2 3">
    <name type="scientific">Desulfosporosinus orientis (strain ATCC 19365 / DSM 765 / NCIMB 8382 / VKM B-1628 / Singapore I)</name>
    <name type="common">Desulfotomaculum orientis</name>
    <dbReference type="NCBI Taxonomy" id="768706"/>
    <lineage>
        <taxon>Bacteria</taxon>
        <taxon>Bacillati</taxon>
        <taxon>Bacillota</taxon>
        <taxon>Clostridia</taxon>
        <taxon>Eubacteriales</taxon>
        <taxon>Desulfitobacteriaceae</taxon>
        <taxon>Desulfosporosinus</taxon>
    </lineage>
</organism>
<feature type="transmembrane region" description="Helical" evidence="1">
    <location>
        <begin position="6"/>
        <end position="30"/>
    </location>
</feature>
<dbReference type="Proteomes" id="UP000006346">
    <property type="component" value="Chromosome"/>
</dbReference>
<keyword evidence="3" id="KW-1185">Reference proteome</keyword>
<reference evidence="2 3" key="2">
    <citation type="journal article" date="2012" name="J. Bacteriol.">
        <title>Complete genome sequences of Desulfosporosinus orientis DSM765T, Desulfosporosinus youngiae DSM17734T, Desulfosporosinus meridiei DSM13257T, and Desulfosporosinus acidiphilus DSM22704T.</title>
        <authorList>
            <person name="Pester M."/>
            <person name="Brambilla E."/>
            <person name="Alazard D."/>
            <person name="Rattei T."/>
            <person name="Weinmaier T."/>
            <person name="Han J."/>
            <person name="Lucas S."/>
            <person name="Lapidus A."/>
            <person name="Cheng J.F."/>
            <person name="Goodwin L."/>
            <person name="Pitluck S."/>
            <person name="Peters L."/>
            <person name="Ovchinnikova G."/>
            <person name="Teshima H."/>
            <person name="Detter J.C."/>
            <person name="Han C.S."/>
            <person name="Tapia R."/>
            <person name="Land M.L."/>
            <person name="Hauser L."/>
            <person name="Kyrpides N.C."/>
            <person name="Ivanova N.N."/>
            <person name="Pagani I."/>
            <person name="Huntmann M."/>
            <person name="Wei C.L."/>
            <person name="Davenport K.W."/>
            <person name="Daligault H."/>
            <person name="Chain P.S."/>
            <person name="Chen A."/>
            <person name="Mavromatis K."/>
            <person name="Markowitz V."/>
            <person name="Szeto E."/>
            <person name="Mikhailova N."/>
            <person name="Pati A."/>
            <person name="Wagner M."/>
            <person name="Woyke T."/>
            <person name="Ollivier B."/>
            <person name="Klenk H.P."/>
            <person name="Spring S."/>
            <person name="Loy A."/>
        </authorList>
    </citation>
    <scope>NUCLEOTIDE SEQUENCE [LARGE SCALE GENOMIC DNA]</scope>
    <source>
        <strain evidence="3">ATCC 19365 / DSM 765 / NCIMB 8382 / VKM B-1628</strain>
    </source>
</reference>
<proteinExistence type="predicted"/>
<protein>
    <submittedName>
        <fullName evidence="2">Uncharacterized protein</fullName>
    </submittedName>
</protein>
<gene>
    <name evidence="2" type="ordered locus">Desor_3128</name>
</gene>
<evidence type="ECO:0000313" key="3">
    <source>
        <dbReference type="Proteomes" id="UP000006346"/>
    </source>
</evidence>
<evidence type="ECO:0000256" key="1">
    <source>
        <dbReference type="SAM" id="Phobius"/>
    </source>
</evidence>
<dbReference type="EMBL" id="CP003108">
    <property type="protein sequence ID" value="AET68642.1"/>
    <property type="molecule type" value="Genomic_DNA"/>
</dbReference>
<keyword evidence="1" id="KW-1133">Transmembrane helix</keyword>
<dbReference type="HOGENOM" id="CLU_2537109_0_0_9"/>
<keyword evidence="1" id="KW-0812">Transmembrane</keyword>
<name>G7W6K4_DESOD</name>
<reference evidence="3" key="1">
    <citation type="submission" date="2011-11" db="EMBL/GenBank/DDBJ databases">
        <title>Complete sequence of Desulfosporosinus orientis DSM 765.</title>
        <authorList>
            <person name="Lucas S."/>
            <person name="Han J."/>
            <person name="Lapidus A."/>
            <person name="Cheng J.-F."/>
            <person name="Goodwin L."/>
            <person name="Pitluck S."/>
            <person name="Peters L."/>
            <person name="Ovchinnikova G."/>
            <person name="Teshima H."/>
            <person name="Detter J.C."/>
            <person name="Han C."/>
            <person name="Tapia R."/>
            <person name="Land M."/>
            <person name="Hauser L."/>
            <person name="Kyrpides N."/>
            <person name="Ivanova N."/>
            <person name="Pagani I."/>
            <person name="Pester M."/>
            <person name="Spring S."/>
            <person name="Ollivier B."/>
            <person name="Rattei T."/>
            <person name="Klenk H.-P."/>
            <person name="Wagner M."/>
            <person name="Loy A."/>
            <person name="Woyke T."/>
        </authorList>
    </citation>
    <scope>NUCLEOTIDE SEQUENCE [LARGE SCALE GENOMIC DNA]</scope>
    <source>
        <strain evidence="3">ATCC 19365 / DSM 765 / NCIMB 8382 / VKM B-1628</strain>
    </source>
</reference>
<accession>G7W6K4</accession>
<feature type="transmembrane region" description="Helical" evidence="1">
    <location>
        <begin position="42"/>
        <end position="61"/>
    </location>
</feature>
<evidence type="ECO:0000313" key="2">
    <source>
        <dbReference type="EMBL" id="AET68642.1"/>
    </source>
</evidence>
<dbReference type="KEGG" id="dor:Desor_3128"/>
<sequence>MKPIVFRFRIAAAVGVESLFKAIFIILFFFKLIRFININNTNIYIYFLFIILLLLLNRGPYSQVLDLEGRFYRLFVFNSLKVL</sequence>
<keyword evidence="1" id="KW-0472">Membrane</keyword>
<dbReference type="PATRIC" id="fig|768706.3.peg.3150"/>
<dbReference type="AlphaFoldDB" id="G7W6K4"/>